<dbReference type="EMBL" id="KV425883">
    <property type="protein sequence ID" value="KZW03618.1"/>
    <property type="molecule type" value="Genomic_DNA"/>
</dbReference>
<name>A0A165QHC6_EXIGL</name>
<dbReference type="PROSITE" id="PS00687">
    <property type="entry name" value="ALDEHYDE_DEHYDR_GLU"/>
    <property type="match status" value="1"/>
</dbReference>
<evidence type="ECO:0000256" key="6">
    <source>
        <dbReference type="RuleBase" id="RU003345"/>
    </source>
</evidence>
<evidence type="ECO:0000256" key="5">
    <source>
        <dbReference type="PROSITE-ProRule" id="PRU10007"/>
    </source>
</evidence>
<evidence type="ECO:0000256" key="2">
    <source>
        <dbReference type="ARBA" id="ARBA00023002"/>
    </source>
</evidence>
<dbReference type="OrthoDB" id="440325at2759"/>
<dbReference type="Proteomes" id="UP000077266">
    <property type="component" value="Unassembled WGS sequence"/>
</dbReference>
<dbReference type="InterPro" id="IPR016163">
    <property type="entry name" value="Ald_DH_C"/>
</dbReference>
<dbReference type="InterPro" id="IPR029510">
    <property type="entry name" value="Ald_DH_CS_GLU"/>
</dbReference>
<dbReference type="InterPro" id="IPR012394">
    <property type="entry name" value="Aldehyde_DH_NAD(P)"/>
</dbReference>
<evidence type="ECO:0000256" key="1">
    <source>
        <dbReference type="ARBA" id="ARBA00009986"/>
    </source>
</evidence>
<dbReference type="PANTHER" id="PTHR43570:SF16">
    <property type="entry name" value="ALDEHYDE DEHYDROGENASE TYPE III, ISOFORM Q"/>
    <property type="match status" value="1"/>
</dbReference>
<protein>
    <recommendedName>
        <fullName evidence="3">Aldehyde dehydrogenase</fullName>
    </recommendedName>
</protein>
<dbReference type="GO" id="GO:0005737">
    <property type="term" value="C:cytoplasm"/>
    <property type="evidence" value="ECO:0007669"/>
    <property type="project" value="TreeGrafter"/>
</dbReference>
<dbReference type="PANTHER" id="PTHR43570">
    <property type="entry name" value="ALDEHYDE DEHYDROGENASE"/>
    <property type="match status" value="1"/>
</dbReference>
<dbReference type="GO" id="GO:0006081">
    <property type="term" value="P:aldehyde metabolic process"/>
    <property type="evidence" value="ECO:0007669"/>
    <property type="project" value="InterPro"/>
</dbReference>
<comment type="similarity">
    <text evidence="1 3 6">Belongs to the aldehyde dehydrogenase family.</text>
</comment>
<feature type="active site" evidence="4">
    <location>
        <position position="252"/>
    </location>
</feature>
<accession>A0A165QHC6</accession>
<keyword evidence="9" id="KW-1185">Reference proteome</keyword>
<dbReference type="InterPro" id="IPR016162">
    <property type="entry name" value="Ald_DH_N"/>
</dbReference>
<keyword evidence="2 3" id="KW-0560">Oxidoreductase</keyword>
<evidence type="ECO:0000259" key="7">
    <source>
        <dbReference type="Pfam" id="PF00171"/>
    </source>
</evidence>
<dbReference type="AlphaFoldDB" id="A0A165QHC6"/>
<organism evidence="8 9">
    <name type="scientific">Exidia glandulosa HHB12029</name>
    <dbReference type="NCBI Taxonomy" id="1314781"/>
    <lineage>
        <taxon>Eukaryota</taxon>
        <taxon>Fungi</taxon>
        <taxon>Dikarya</taxon>
        <taxon>Basidiomycota</taxon>
        <taxon>Agaricomycotina</taxon>
        <taxon>Agaricomycetes</taxon>
        <taxon>Auriculariales</taxon>
        <taxon>Exidiaceae</taxon>
        <taxon>Exidia</taxon>
    </lineage>
</organism>
<evidence type="ECO:0000256" key="3">
    <source>
        <dbReference type="PIRNR" id="PIRNR036492"/>
    </source>
</evidence>
<sequence length="507" mass="55636">MATYQATPVADIASIRDGLFAAYATGKTKDIAFRKEQLLQVAYMFQDNKQRFRDALAQDLARPPNETDFLEFVAIMEQSLKAYENVHKWAKPDSPAFSINTFPMRPRVYKEPKGVALIIGPFNYPLFCVFTPFIGAMAAGCAAAIKPSEMTPATAALVTELMPKYLDSRFYTVINGAVPETTALLDLQWDHIFFTGGGRVAKVVATAAAKYLTPTTLELGGKNPTIVDKDIDFDASARRILWGKTANAGQSCTAPDYIMVVGREAHDKLIAGFEKAYKTFYPNPDTQVDEMTHVVNAASFQRITGLLERTKGKIVLGGKTDASKNWISTTIVDGCSFDDALLESEVFGPVLSVVTVDSIEQAVAHVRKGDNPLGCYIFTRSQKNADYVRMNTTSGTFMVNETVIQAGIYGIPFGGIGPSGSGYSNGKYAFDTFTHLRGSLHLPGWMEKMMAFRYPPHTPKKLSQMKMLMRTIPYARPGSKPATPWGKLFASLAVVVGIVAAYRHKSK</sequence>
<dbReference type="GO" id="GO:0004029">
    <property type="term" value="F:aldehyde dehydrogenase (NAD+) activity"/>
    <property type="evidence" value="ECO:0007669"/>
    <property type="project" value="TreeGrafter"/>
</dbReference>
<evidence type="ECO:0000256" key="4">
    <source>
        <dbReference type="PIRSR" id="PIRSR036492-1"/>
    </source>
</evidence>
<feature type="domain" description="Aldehyde dehydrogenase" evidence="7">
    <location>
        <begin position="21"/>
        <end position="436"/>
    </location>
</feature>
<dbReference type="InterPro" id="IPR015590">
    <property type="entry name" value="Aldehyde_DH_dom"/>
</dbReference>
<dbReference type="Gene3D" id="3.40.605.10">
    <property type="entry name" value="Aldehyde Dehydrogenase, Chain A, domain 1"/>
    <property type="match status" value="1"/>
</dbReference>
<evidence type="ECO:0000313" key="8">
    <source>
        <dbReference type="EMBL" id="KZW03618.1"/>
    </source>
</evidence>
<dbReference type="Pfam" id="PF00171">
    <property type="entry name" value="Aldedh"/>
    <property type="match status" value="1"/>
</dbReference>
<feature type="active site" evidence="4 5">
    <location>
        <position position="218"/>
    </location>
</feature>
<dbReference type="Gene3D" id="3.40.309.10">
    <property type="entry name" value="Aldehyde Dehydrogenase, Chain A, domain 2"/>
    <property type="match status" value="1"/>
</dbReference>
<dbReference type="SUPFAM" id="SSF53720">
    <property type="entry name" value="ALDH-like"/>
    <property type="match status" value="1"/>
</dbReference>
<dbReference type="FunFam" id="3.40.605.10:FF:000004">
    <property type="entry name" value="Aldehyde dehydrogenase"/>
    <property type="match status" value="1"/>
</dbReference>
<dbReference type="STRING" id="1314781.A0A165QHC6"/>
<dbReference type="InParanoid" id="A0A165QHC6"/>
<dbReference type="InterPro" id="IPR016161">
    <property type="entry name" value="Ald_DH/histidinol_DH"/>
</dbReference>
<reference evidence="8 9" key="1">
    <citation type="journal article" date="2016" name="Mol. Biol. Evol.">
        <title>Comparative Genomics of Early-Diverging Mushroom-Forming Fungi Provides Insights into the Origins of Lignocellulose Decay Capabilities.</title>
        <authorList>
            <person name="Nagy L.G."/>
            <person name="Riley R."/>
            <person name="Tritt A."/>
            <person name="Adam C."/>
            <person name="Daum C."/>
            <person name="Floudas D."/>
            <person name="Sun H."/>
            <person name="Yadav J.S."/>
            <person name="Pangilinan J."/>
            <person name="Larsson K.H."/>
            <person name="Matsuura K."/>
            <person name="Barry K."/>
            <person name="Labutti K."/>
            <person name="Kuo R."/>
            <person name="Ohm R.A."/>
            <person name="Bhattacharya S.S."/>
            <person name="Shirouzu T."/>
            <person name="Yoshinaga Y."/>
            <person name="Martin F.M."/>
            <person name="Grigoriev I.V."/>
            <person name="Hibbett D.S."/>
        </authorList>
    </citation>
    <scope>NUCLEOTIDE SEQUENCE [LARGE SCALE GENOMIC DNA]</scope>
    <source>
        <strain evidence="8 9">HHB12029</strain>
    </source>
</reference>
<dbReference type="PIRSF" id="PIRSF036492">
    <property type="entry name" value="ALDH"/>
    <property type="match status" value="1"/>
</dbReference>
<gene>
    <name evidence="8" type="ORF">EXIGLDRAFT_664196</name>
</gene>
<proteinExistence type="inferred from homology"/>
<evidence type="ECO:0000313" key="9">
    <source>
        <dbReference type="Proteomes" id="UP000077266"/>
    </source>
</evidence>